<dbReference type="RefSeq" id="WP_188244195.1">
    <property type="nucleotide sequence ID" value="NZ_JABTCF010000008.1"/>
</dbReference>
<dbReference type="EMBL" id="JABTCF010000008">
    <property type="protein sequence ID" value="MBD0778720.1"/>
    <property type="molecule type" value="Genomic_DNA"/>
</dbReference>
<dbReference type="Proteomes" id="UP001166021">
    <property type="component" value="Unassembled WGS sequence"/>
</dbReference>
<dbReference type="Gene3D" id="2.60.40.10">
    <property type="entry name" value="Immunoglobulins"/>
    <property type="match status" value="1"/>
</dbReference>
<dbReference type="PANTHER" id="PTHR48098">
    <property type="entry name" value="ENTEROCHELIN ESTERASE-RELATED"/>
    <property type="match status" value="1"/>
</dbReference>
<dbReference type="PANTHER" id="PTHR48098:SF1">
    <property type="entry name" value="DIACYLGLYCEROL ACYLTRANSFERASE_MYCOLYLTRANSFERASE AG85A"/>
    <property type="match status" value="1"/>
</dbReference>
<evidence type="ECO:0000259" key="1">
    <source>
        <dbReference type="Pfam" id="PF02922"/>
    </source>
</evidence>
<dbReference type="InterPro" id="IPR004193">
    <property type="entry name" value="Glyco_hydro_13_N"/>
</dbReference>
<dbReference type="Pfam" id="PF02922">
    <property type="entry name" value="CBM_48"/>
    <property type="match status" value="1"/>
</dbReference>
<feature type="domain" description="Glycoside hydrolase family 13 N-terminal" evidence="1">
    <location>
        <begin position="37"/>
        <end position="92"/>
    </location>
</feature>
<organism evidence="2 3">
    <name type="scientific">Maribacter aquimaris</name>
    <dbReference type="NCBI Taxonomy" id="2737171"/>
    <lineage>
        <taxon>Bacteria</taxon>
        <taxon>Pseudomonadati</taxon>
        <taxon>Bacteroidota</taxon>
        <taxon>Flavobacteriia</taxon>
        <taxon>Flavobacteriales</taxon>
        <taxon>Flavobacteriaceae</taxon>
        <taxon>Maribacter</taxon>
    </lineage>
</organism>
<evidence type="ECO:0000313" key="2">
    <source>
        <dbReference type="EMBL" id="MBD0778720.1"/>
    </source>
</evidence>
<comment type="caution">
    <text evidence="2">The sequence shown here is derived from an EMBL/GenBank/DDBJ whole genome shotgun (WGS) entry which is preliminary data.</text>
</comment>
<dbReference type="Pfam" id="PF00756">
    <property type="entry name" value="Esterase"/>
    <property type="match status" value="1"/>
</dbReference>
<dbReference type="InterPro" id="IPR050583">
    <property type="entry name" value="Mycobacterial_A85_antigen"/>
</dbReference>
<name>A0ABR7V306_9FLAO</name>
<dbReference type="InterPro" id="IPR014756">
    <property type="entry name" value="Ig_E-set"/>
</dbReference>
<protein>
    <submittedName>
        <fullName evidence="2">Endo-1,4-beta-xylanase Z</fullName>
    </submittedName>
</protein>
<keyword evidence="3" id="KW-1185">Reference proteome</keyword>
<proteinExistence type="predicted"/>
<dbReference type="InterPro" id="IPR000801">
    <property type="entry name" value="Esterase-like"/>
</dbReference>
<dbReference type="SUPFAM" id="SSF53474">
    <property type="entry name" value="alpha/beta-Hydrolases"/>
    <property type="match status" value="1"/>
</dbReference>
<dbReference type="InterPro" id="IPR013783">
    <property type="entry name" value="Ig-like_fold"/>
</dbReference>
<accession>A0ABR7V306</accession>
<reference evidence="2" key="1">
    <citation type="submission" date="2020-05" db="EMBL/GenBank/DDBJ databases">
        <title>The draft genome sequence of Maribacter sp. ANRC-HE7.</title>
        <authorList>
            <person name="Mu L."/>
        </authorList>
    </citation>
    <scope>NUCLEOTIDE SEQUENCE</scope>
    <source>
        <strain evidence="2">ANRC-HE7</strain>
    </source>
</reference>
<gene>
    <name evidence="2" type="ORF">HPE56_13035</name>
</gene>
<dbReference type="InterPro" id="IPR029058">
    <property type="entry name" value="AB_hydrolase_fold"/>
</dbReference>
<dbReference type="Gene3D" id="3.40.50.1820">
    <property type="entry name" value="alpha/beta hydrolase"/>
    <property type="match status" value="1"/>
</dbReference>
<dbReference type="SUPFAM" id="SSF81296">
    <property type="entry name" value="E set domains"/>
    <property type="match status" value="1"/>
</dbReference>
<sequence length="371" mass="41850">MRLLIVSLFCLIGAQTILQGQYTPNDSLTTTEVLPGNKAIFRIFAPQAKSVKLSSDDRWENIEFKKNTLGIWEGTWKNVTPGLYRYRFIVDSVNVYDPQAPAAKNNPALLVISSGDDFFDMKDNIPHGAIAQRFYYSNALKQTRRLHVWTPAGNEKSKEQLPVFYLVHGGGDTDISWSKIGAAGNILDNLLAEGEIEPMIVVMPNGNFKTEKILDRVPLFKDDMMTGVIPFIESNYNVYTDSAHRAIMGLSLGGLQTLEIVMTNYDDFDYINILSSGWWISDTWARERGVIDDKVKRAAHLKQIAADFNTTVKLLYFTQGGPEDLAYENGMETLKLFDAAGIKYKYSEAPGGHTWMVWRQNLRNLAPLLFK</sequence>
<evidence type="ECO:0000313" key="3">
    <source>
        <dbReference type="Proteomes" id="UP001166021"/>
    </source>
</evidence>